<dbReference type="EMBL" id="JACWMY010000021">
    <property type="protein sequence ID" value="MBD1367482.1"/>
    <property type="molecule type" value="Genomic_DNA"/>
</dbReference>
<evidence type="ECO:0000313" key="10">
    <source>
        <dbReference type="EMBL" id="MBD1367482.1"/>
    </source>
</evidence>
<feature type="transmembrane region" description="Helical" evidence="8">
    <location>
        <begin position="334"/>
        <end position="351"/>
    </location>
</feature>
<gene>
    <name evidence="10" type="ORF">IDJ77_26970</name>
</gene>
<comment type="similarity">
    <text evidence="2">Belongs to the major facilitator superfamily. EmrB family.</text>
</comment>
<feature type="transmembrane region" description="Helical" evidence="8">
    <location>
        <begin position="228"/>
        <end position="247"/>
    </location>
</feature>
<dbReference type="InterPro" id="IPR004638">
    <property type="entry name" value="EmrB-like"/>
</dbReference>
<dbReference type="PRINTS" id="PR01036">
    <property type="entry name" value="TCRTETB"/>
</dbReference>
<evidence type="ECO:0000256" key="8">
    <source>
        <dbReference type="SAM" id="Phobius"/>
    </source>
</evidence>
<feature type="transmembrane region" description="Helical" evidence="8">
    <location>
        <begin position="165"/>
        <end position="184"/>
    </location>
</feature>
<evidence type="ECO:0000259" key="9">
    <source>
        <dbReference type="PROSITE" id="PS50850"/>
    </source>
</evidence>
<feature type="transmembrane region" description="Helical" evidence="8">
    <location>
        <begin position="515"/>
        <end position="534"/>
    </location>
</feature>
<dbReference type="CDD" id="cd17503">
    <property type="entry name" value="MFS_LmrB_MDR_like"/>
    <property type="match status" value="1"/>
</dbReference>
<feature type="transmembrane region" description="Helical" evidence="8">
    <location>
        <begin position="299"/>
        <end position="322"/>
    </location>
</feature>
<feature type="transmembrane region" description="Helical" evidence="8">
    <location>
        <begin position="196"/>
        <end position="216"/>
    </location>
</feature>
<dbReference type="Pfam" id="PF07690">
    <property type="entry name" value="MFS_1"/>
    <property type="match status" value="1"/>
</dbReference>
<evidence type="ECO:0000256" key="5">
    <source>
        <dbReference type="ARBA" id="ARBA00022692"/>
    </source>
</evidence>
<name>A0ABR7WYX1_9SPHI</name>
<keyword evidence="4" id="KW-1003">Cell membrane</keyword>
<evidence type="ECO:0000256" key="6">
    <source>
        <dbReference type="ARBA" id="ARBA00022989"/>
    </source>
</evidence>
<dbReference type="PANTHER" id="PTHR42718">
    <property type="entry name" value="MAJOR FACILITATOR SUPERFAMILY MULTIDRUG TRANSPORTER MFSC"/>
    <property type="match status" value="1"/>
</dbReference>
<dbReference type="Proteomes" id="UP000606600">
    <property type="component" value="Unassembled WGS sequence"/>
</dbReference>
<evidence type="ECO:0000256" key="2">
    <source>
        <dbReference type="ARBA" id="ARBA00008537"/>
    </source>
</evidence>
<feature type="transmembrane region" description="Helical" evidence="8">
    <location>
        <begin position="41"/>
        <end position="67"/>
    </location>
</feature>
<evidence type="ECO:0000256" key="4">
    <source>
        <dbReference type="ARBA" id="ARBA00022475"/>
    </source>
</evidence>
<evidence type="ECO:0000256" key="3">
    <source>
        <dbReference type="ARBA" id="ARBA00022448"/>
    </source>
</evidence>
<evidence type="ECO:0000313" key="11">
    <source>
        <dbReference type="Proteomes" id="UP000606600"/>
    </source>
</evidence>
<keyword evidence="6 8" id="KW-1133">Transmembrane helix</keyword>
<feature type="transmembrane region" description="Helical" evidence="8">
    <location>
        <begin position="358"/>
        <end position="375"/>
    </location>
</feature>
<keyword evidence="7 8" id="KW-0472">Membrane</keyword>
<comment type="caution">
    <text evidence="10">The sequence shown here is derived from an EMBL/GenBank/DDBJ whole genome shotgun (WGS) entry which is preliminary data.</text>
</comment>
<dbReference type="SUPFAM" id="SSF103473">
    <property type="entry name" value="MFS general substrate transporter"/>
    <property type="match status" value="1"/>
</dbReference>
<organism evidence="10 11">
    <name type="scientific">Mucilaginibacter pankratovii</name>
    <dbReference type="NCBI Taxonomy" id="2772110"/>
    <lineage>
        <taxon>Bacteria</taxon>
        <taxon>Pseudomonadati</taxon>
        <taxon>Bacteroidota</taxon>
        <taxon>Sphingobacteriia</taxon>
        <taxon>Sphingobacteriales</taxon>
        <taxon>Sphingobacteriaceae</taxon>
        <taxon>Mucilaginibacter</taxon>
    </lineage>
</organism>
<feature type="transmembrane region" description="Helical" evidence="8">
    <location>
        <begin position="108"/>
        <end position="131"/>
    </location>
</feature>
<dbReference type="Gene3D" id="1.20.1250.20">
    <property type="entry name" value="MFS general substrate transporter like domains"/>
    <property type="match status" value="1"/>
</dbReference>
<feature type="transmembrane region" description="Helical" evidence="8">
    <location>
        <begin position="79"/>
        <end position="101"/>
    </location>
</feature>
<keyword evidence="11" id="KW-1185">Reference proteome</keyword>
<feature type="domain" description="Major facilitator superfamily (MFS) profile" evidence="9">
    <location>
        <begin position="42"/>
        <end position="538"/>
    </location>
</feature>
<accession>A0ABR7WYX1</accession>
<dbReference type="PANTHER" id="PTHR42718:SF9">
    <property type="entry name" value="MAJOR FACILITATOR SUPERFAMILY MULTIDRUG TRANSPORTER MFSC"/>
    <property type="match status" value="1"/>
</dbReference>
<evidence type="ECO:0000256" key="7">
    <source>
        <dbReference type="ARBA" id="ARBA00023136"/>
    </source>
</evidence>
<dbReference type="NCBIfam" id="TIGR00711">
    <property type="entry name" value="efflux_EmrB"/>
    <property type="match status" value="1"/>
</dbReference>
<keyword evidence="5 8" id="KW-0812">Transmembrane</keyword>
<dbReference type="PROSITE" id="PS50850">
    <property type="entry name" value="MFS"/>
    <property type="match status" value="1"/>
</dbReference>
<comment type="subcellular location">
    <subcellularLocation>
        <location evidence="1">Cell membrane</location>
        <topology evidence="1">Multi-pass membrane protein</topology>
    </subcellularLocation>
</comment>
<sequence length="548" mass="59768">MFYVLTLHRQNRTSGGIKNKNAHETKNTDWYNIMSPLKRQLLIFTVILAAIMELIDTSIVNVALSYMSGNLGSTLEDTSWVITSYAIANVIIIPMTSFLTAKLGRRNYYIGSIILFTFCSLMCGLASSLWTLVLFRFLQGLGGGALLSVSQAVVFELFPKEKQGVASALFGIGVFLGPTIGPTLGGFITEQISWPWIFYINIPIGIAAAVSCYFLLTEAPIKVVVKSIDWTGIALLAIGVSTLQTVLERGETEDWFETNYIIWFTVIAIIALTAFILWELKTEHPVVNLRVLKSKTLSIAAILTFVTGIGMFTSVFLTPVVAQRLLGFTPSQTGLLLLPGAILAIIGLMISGTLLQKGVPAVGIIAVGFFCFIYFNWRMAQITLESPASEITFTLVFRALGLAFLTVPLTALAISSLAPADVPQGAALNNMMRQLGGSFGISIINTYSFQRIASHRVDLITHVTATNTQVTDRLNGYVTNFQKHGIGLLDAKQKAMKLLDLSIVKQSTLMSYLDSYMLIGLLFVLALPLLLFVLKAKKPAPGAIISDH</sequence>
<evidence type="ECO:0000256" key="1">
    <source>
        <dbReference type="ARBA" id="ARBA00004651"/>
    </source>
</evidence>
<protein>
    <submittedName>
        <fullName evidence="10">DHA2 family efflux MFS transporter permease subunit</fullName>
    </submittedName>
</protein>
<keyword evidence="3" id="KW-0813">Transport</keyword>
<dbReference type="InterPro" id="IPR011701">
    <property type="entry name" value="MFS"/>
</dbReference>
<feature type="transmembrane region" description="Helical" evidence="8">
    <location>
        <begin position="395"/>
        <end position="414"/>
    </location>
</feature>
<feature type="transmembrane region" description="Helical" evidence="8">
    <location>
        <begin position="259"/>
        <end position="278"/>
    </location>
</feature>
<proteinExistence type="inferred from homology"/>
<dbReference type="InterPro" id="IPR036259">
    <property type="entry name" value="MFS_trans_sf"/>
</dbReference>
<dbReference type="InterPro" id="IPR020846">
    <property type="entry name" value="MFS_dom"/>
</dbReference>
<reference evidence="10 11" key="1">
    <citation type="submission" date="2020-09" db="EMBL/GenBank/DDBJ databases">
        <title>Novel species of Mucilaginibacter isolated from a glacier on the Tibetan Plateau.</title>
        <authorList>
            <person name="Liu Q."/>
            <person name="Xin Y.-H."/>
        </authorList>
    </citation>
    <scope>NUCLEOTIDE SEQUENCE [LARGE SCALE GENOMIC DNA]</scope>
    <source>
        <strain evidence="10 11">ZT4R22</strain>
    </source>
</reference>